<comment type="similarity">
    <text evidence="1">Belongs to the cyclin family.</text>
</comment>
<dbReference type="PANTHER" id="PTHR10177">
    <property type="entry name" value="CYCLINS"/>
    <property type="match status" value="1"/>
</dbReference>
<dbReference type="Gene3D" id="1.10.472.10">
    <property type="entry name" value="Cyclin-like"/>
    <property type="match status" value="2"/>
</dbReference>
<sequence>MNNRSKGRGRPGPDAINIKHIVYELEKALNVEEKYMTNLFVADQNSGEDALLARDAAARKLRFLKTWFDLSSQVFLTAINLLDRFLTKMKVKPSHLGCVSISCLYVASELHKCQINPSQLVSISQTKCRVSDLDRMSDIIREKLGLERGDAPITAFNYLNHYLKVLECAAKQLKVKSQFSTILQRKNLLTRLEVVMLDSECACMRPSIIALSMIQSRLEKFMFAEVPCKQYVSVEMYRFLSVINELQIISTMLPHEYALRYGKLKNVVQNYDNNIRTAPPSRLKWRLSLRLNTLRPLVNFRTNLFLIRE</sequence>
<dbReference type="InterPro" id="IPR006671">
    <property type="entry name" value="Cyclin_N"/>
</dbReference>
<dbReference type="InterPro" id="IPR036915">
    <property type="entry name" value="Cyclin-like_sf"/>
</dbReference>
<evidence type="ECO:0000256" key="1">
    <source>
        <dbReference type="RuleBase" id="RU000383"/>
    </source>
</evidence>
<dbReference type="Pfam" id="PF00134">
    <property type="entry name" value="Cyclin_N"/>
    <property type="match status" value="1"/>
</dbReference>
<dbReference type="InterPro" id="IPR013763">
    <property type="entry name" value="Cyclin-like_dom"/>
</dbReference>
<accession>A0ABM1M553</accession>
<keyword evidence="3" id="KW-1185">Reference proteome</keyword>
<evidence type="ECO:0000259" key="2">
    <source>
        <dbReference type="SMART" id="SM00385"/>
    </source>
</evidence>
<dbReference type="Proteomes" id="UP000695000">
    <property type="component" value="Unplaced"/>
</dbReference>
<name>A0ABM1M553_NICVS</name>
<organism evidence="3 4">
    <name type="scientific">Nicrophorus vespilloides</name>
    <name type="common">Boreal carrion beetle</name>
    <dbReference type="NCBI Taxonomy" id="110193"/>
    <lineage>
        <taxon>Eukaryota</taxon>
        <taxon>Metazoa</taxon>
        <taxon>Ecdysozoa</taxon>
        <taxon>Arthropoda</taxon>
        <taxon>Hexapoda</taxon>
        <taxon>Insecta</taxon>
        <taxon>Pterygota</taxon>
        <taxon>Neoptera</taxon>
        <taxon>Endopterygota</taxon>
        <taxon>Coleoptera</taxon>
        <taxon>Polyphaga</taxon>
        <taxon>Staphyliniformia</taxon>
        <taxon>Silphidae</taxon>
        <taxon>Nicrophorinae</taxon>
        <taxon>Nicrophorus</taxon>
    </lineage>
</organism>
<evidence type="ECO:0000313" key="3">
    <source>
        <dbReference type="Proteomes" id="UP000695000"/>
    </source>
</evidence>
<reference evidence="4" key="1">
    <citation type="submission" date="2025-08" db="UniProtKB">
        <authorList>
            <consortium name="RefSeq"/>
        </authorList>
    </citation>
    <scope>IDENTIFICATION</scope>
    <source>
        <tissue evidence="4">Whole Larva</tissue>
    </source>
</reference>
<gene>
    <name evidence="4" type="primary">LOC108557618</name>
</gene>
<dbReference type="SMART" id="SM00385">
    <property type="entry name" value="CYCLIN"/>
    <property type="match status" value="1"/>
</dbReference>
<keyword evidence="1" id="KW-0195">Cyclin</keyword>
<feature type="domain" description="Cyclin-like" evidence="2">
    <location>
        <begin position="59"/>
        <end position="142"/>
    </location>
</feature>
<dbReference type="SUPFAM" id="SSF47954">
    <property type="entry name" value="Cyclin-like"/>
    <property type="match status" value="1"/>
</dbReference>
<protein>
    <submittedName>
        <fullName evidence="4">Cyclin G</fullName>
    </submittedName>
</protein>
<evidence type="ECO:0000313" key="4">
    <source>
        <dbReference type="RefSeq" id="XP_017769703.1"/>
    </source>
</evidence>
<dbReference type="GeneID" id="108557618"/>
<proteinExistence type="inferred from homology"/>
<dbReference type="InterPro" id="IPR039361">
    <property type="entry name" value="Cyclin"/>
</dbReference>
<dbReference type="RefSeq" id="XP_017769703.1">
    <property type="nucleotide sequence ID" value="XM_017914214.1"/>
</dbReference>